<protein>
    <submittedName>
        <fullName evidence="1">Uncharacterized protein</fullName>
    </submittedName>
</protein>
<comment type="caution">
    <text evidence="1">The sequence shown here is derived from an EMBL/GenBank/DDBJ whole genome shotgun (WGS) entry which is preliminary data.</text>
</comment>
<proteinExistence type="predicted"/>
<evidence type="ECO:0000313" key="1">
    <source>
        <dbReference type="EMBL" id="KKL20013.1"/>
    </source>
</evidence>
<organism evidence="1">
    <name type="scientific">marine sediment metagenome</name>
    <dbReference type="NCBI Taxonomy" id="412755"/>
    <lineage>
        <taxon>unclassified sequences</taxon>
        <taxon>metagenomes</taxon>
        <taxon>ecological metagenomes</taxon>
    </lineage>
</organism>
<dbReference type="AlphaFoldDB" id="A0A0F9E7H7"/>
<sequence length="513" mass="54185">VTGSTATLNTEQLVTLATSVMQGSHVIHHDGSALVFSHRISLAGPNTLEAHVFNTTDPAAVTFVETFSYTHGAAGHVGPVKTIRALAALWVFGNGTDAQVTHGIEQFDQVEPYEIQVVRTDFGGTGNIGPFKKGTLLVGNGLGGPTELTKLGGPLDDQVLTGDEDEATGVKWGHELSRGYHFGAFREAFDALVTSDGVTVTMSLEQRGTGDLTLIFTDGLTLLDCTPALTIALTAGSDTSPTFNYVYILQSDKILTVSTVGYPATEHNKVGVFFVPSAAKVQSDGVFVNQNINDFLYGGTESMGHGLHIAEAIRHMGARWNSGVDGNGTTGYLTIVTNVGTPDNVFFKSTAGVVYQLHRHVFDAEDTSGAGRILVVNDSVAAYDEISDIADLLLDSAGGSMVGKYFNLHFWGVANHTGEFQPVMCNLPSGSYNKQSDAEQDVSGFDDSSIPAAFDRESTTGFLIVRVTLRHQAASGGTWTHVSQVDLRGVNPAGAVGGGTGLVSTEFADKAFK</sequence>
<dbReference type="EMBL" id="LAZR01038267">
    <property type="protein sequence ID" value="KKL20013.1"/>
    <property type="molecule type" value="Genomic_DNA"/>
</dbReference>
<accession>A0A0F9E7H7</accession>
<feature type="non-terminal residue" evidence="1">
    <location>
        <position position="513"/>
    </location>
</feature>
<gene>
    <name evidence="1" type="ORF">LCGC14_2459710</name>
</gene>
<reference evidence="1" key="1">
    <citation type="journal article" date="2015" name="Nature">
        <title>Complex archaea that bridge the gap between prokaryotes and eukaryotes.</title>
        <authorList>
            <person name="Spang A."/>
            <person name="Saw J.H."/>
            <person name="Jorgensen S.L."/>
            <person name="Zaremba-Niedzwiedzka K."/>
            <person name="Martijn J."/>
            <person name="Lind A.E."/>
            <person name="van Eijk R."/>
            <person name="Schleper C."/>
            <person name="Guy L."/>
            <person name="Ettema T.J."/>
        </authorList>
    </citation>
    <scope>NUCLEOTIDE SEQUENCE</scope>
</reference>
<name>A0A0F9E7H7_9ZZZZ</name>
<feature type="non-terminal residue" evidence="1">
    <location>
        <position position="1"/>
    </location>
</feature>